<dbReference type="Pfam" id="PF01648">
    <property type="entry name" value="ACPS"/>
    <property type="match status" value="1"/>
</dbReference>
<keyword evidence="7" id="KW-1185">Reference proteome</keyword>
<evidence type="ECO:0000256" key="2">
    <source>
        <dbReference type="SAM" id="MobiDB-lite"/>
    </source>
</evidence>
<feature type="domain" description="4'-phosphopantetheinyl transferase" evidence="3">
    <location>
        <begin position="11"/>
        <end position="132"/>
    </location>
</feature>
<keyword evidence="1" id="KW-0808">Transferase</keyword>
<proteinExistence type="predicted"/>
<reference evidence="5 7" key="2">
    <citation type="submission" date="2023-09" db="EMBL/GenBank/DDBJ databases">
        <title>Complete-Gapless Cercospora beticola genome.</title>
        <authorList>
            <person name="Wyatt N.A."/>
            <person name="Spanner R.E."/>
            <person name="Bolton M.D."/>
        </authorList>
    </citation>
    <scope>NUCLEOTIDE SEQUENCE [LARGE SCALE GENOMIC DNA]</scope>
    <source>
        <strain evidence="5">Cb09-40</strain>
    </source>
</reference>
<dbReference type="SUPFAM" id="SSF56214">
    <property type="entry name" value="4'-phosphopantetheinyl transferase"/>
    <property type="match status" value="1"/>
</dbReference>
<organism evidence="4 6">
    <name type="scientific">Cercospora beticola</name>
    <name type="common">Sugarbeet leaf spot fungus</name>
    <dbReference type="NCBI Taxonomy" id="122368"/>
    <lineage>
        <taxon>Eukaryota</taxon>
        <taxon>Fungi</taxon>
        <taxon>Dikarya</taxon>
        <taxon>Ascomycota</taxon>
        <taxon>Pezizomycotina</taxon>
        <taxon>Dothideomycetes</taxon>
        <taxon>Dothideomycetidae</taxon>
        <taxon>Mycosphaerellales</taxon>
        <taxon>Mycosphaerellaceae</taxon>
        <taxon>Cercospora</taxon>
    </lineage>
</organism>
<evidence type="ECO:0000256" key="1">
    <source>
        <dbReference type="ARBA" id="ARBA00022679"/>
    </source>
</evidence>
<dbReference type="Proteomes" id="UP001302367">
    <property type="component" value="Chromosome 4"/>
</dbReference>
<dbReference type="InterPro" id="IPR037143">
    <property type="entry name" value="4-PPantetheinyl_Trfase_dom_sf"/>
</dbReference>
<dbReference type="InterPro" id="IPR008278">
    <property type="entry name" value="4-PPantetheinyl_Trfase_dom"/>
</dbReference>
<evidence type="ECO:0000313" key="4">
    <source>
        <dbReference type="EMBL" id="PIA93804.1"/>
    </source>
</evidence>
<evidence type="ECO:0000313" key="7">
    <source>
        <dbReference type="Proteomes" id="UP001302367"/>
    </source>
</evidence>
<dbReference type="GO" id="GO:0008897">
    <property type="term" value="F:holo-[acyl-carrier-protein] synthase activity"/>
    <property type="evidence" value="ECO:0007669"/>
    <property type="project" value="InterPro"/>
</dbReference>
<dbReference type="Proteomes" id="UP000230605">
    <property type="component" value="Chromosome 4"/>
</dbReference>
<dbReference type="EMBL" id="LKMD01000105">
    <property type="protein sequence ID" value="PIA93804.1"/>
    <property type="molecule type" value="Genomic_DNA"/>
</dbReference>
<accession>A0A2G5HMM9</accession>
<evidence type="ECO:0000313" key="6">
    <source>
        <dbReference type="Proteomes" id="UP000230605"/>
    </source>
</evidence>
<dbReference type="GO" id="GO:0000287">
    <property type="term" value="F:magnesium ion binding"/>
    <property type="evidence" value="ECO:0007669"/>
    <property type="project" value="InterPro"/>
</dbReference>
<feature type="region of interest" description="Disordered" evidence="2">
    <location>
        <begin position="153"/>
        <end position="221"/>
    </location>
</feature>
<dbReference type="Gene3D" id="3.90.470.20">
    <property type="entry name" value="4'-phosphopantetheinyl transferase domain"/>
    <property type="match status" value="1"/>
</dbReference>
<evidence type="ECO:0000259" key="3">
    <source>
        <dbReference type="Pfam" id="PF01648"/>
    </source>
</evidence>
<reference evidence="4 6" key="1">
    <citation type="submission" date="2015-10" db="EMBL/GenBank/DDBJ databases">
        <title>The cercosporin biosynthetic gene cluster was horizontally transferred to several fungal lineages and shown to be expanded in Cercospora beticola based on microsynteny with recipient genomes.</title>
        <authorList>
            <person name="De Jonge R."/>
            <person name="Ebert M.K."/>
            <person name="Suttle J.C."/>
            <person name="Jurick Ii W.M."/>
            <person name="Secor G.A."/>
            <person name="Thomma B.P."/>
            <person name="Van De Peer Y."/>
            <person name="Bolton M.D."/>
        </authorList>
    </citation>
    <scope>NUCLEOTIDE SEQUENCE [LARGE SCALE GENOMIC DNA]</scope>
    <source>
        <strain evidence="4 6">09-40</strain>
    </source>
</reference>
<dbReference type="AlphaFoldDB" id="A0A2G5HMM9"/>
<name>A0A2G5HMM9_CERBT</name>
<evidence type="ECO:0000313" key="5">
    <source>
        <dbReference type="EMBL" id="WPB01571.1"/>
    </source>
</evidence>
<dbReference type="OrthoDB" id="15433at2759"/>
<gene>
    <name evidence="4" type="ORF">CB0940_04338</name>
    <name evidence="5" type="ORF">RHO25_006199</name>
</gene>
<sequence length="283" mass="31701">MPPRPFPYGFRVGTDIIAHDRIRKLITRQPPKFKKARPVSQLDTFLRRTFTAREIVRFWQRNPGLNHRQHKLFRDPVKLDTVVLHLAGRWAAKEAAIKAVKPRKLTFMDVEIMQNNETKELFALIRDKTFVHKPLSWVVGGMRRLDLSNAAAPSDVDLDESPDKPAESESQVRPAANDGTSFKPIGPESEVQQADSEETSSKPTVSELDAQQADSDETSDNYDIFSFPVYAKEDEDGNEGQMAILTISHDGGYATAVCVAPQENLPGDVGGEAAARLLYDLWD</sequence>
<protein>
    <recommendedName>
        <fullName evidence="3">4'-phosphopantetheinyl transferase domain-containing protein</fullName>
    </recommendedName>
</protein>
<dbReference type="EMBL" id="CP134187">
    <property type="protein sequence ID" value="WPB01571.1"/>
    <property type="molecule type" value="Genomic_DNA"/>
</dbReference>